<evidence type="ECO:0000313" key="3">
    <source>
        <dbReference type="Proteomes" id="UP001383192"/>
    </source>
</evidence>
<reference evidence="2 3" key="1">
    <citation type="submission" date="2024-01" db="EMBL/GenBank/DDBJ databases">
        <title>A draft genome for a cacao thread blight-causing isolate of Paramarasmius palmivorus.</title>
        <authorList>
            <person name="Baruah I.K."/>
            <person name="Bukari Y."/>
            <person name="Amoako-Attah I."/>
            <person name="Meinhardt L.W."/>
            <person name="Bailey B.A."/>
            <person name="Cohen S.P."/>
        </authorList>
    </citation>
    <scope>NUCLEOTIDE SEQUENCE [LARGE SCALE GENOMIC DNA]</scope>
    <source>
        <strain evidence="2 3">GH-12</strain>
    </source>
</reference>
<keyword evidence="3" id="KW-1185">Reference proteome</keyword>
<accession>A0AAW0C3Z7</accession>
<dbReference type="Proteomes" id="UP001383192">
    <property type="component" value="Unassembled WGS sequence"/>
</dbReference>
<comment type="caution">
    <text evidence="2">The sequence shown here is derived from an EMBL/GenBank/DDBJ whole genome shotgun (WGS) entry which is preliminary data.</text>
</comment>
<evidence type="ECO:0000313" key="2">
    <source>
        <dbReference type="EMBL" id="KAK7033621.1"/>
    </source>
</evidence>
<feature type="chain" id="PRO_5043440888" evidence="1">
    <location>
        <begin position="21"/>
        <end position="152"/>
    </location>
</feature>
<sequence>MSSSSCVCLSLMLQVKVLMSELELRGTVKCSSHHYHLWFEGFTPSHGQPSKAPETVLQRQRQILKEAIVLFHSEAKLLRLVCSATVLRHVSVNLAVWSQSGTLLLKNDSSTSFPNHLSAYYSIDTANCSIPLQRQPAGHIAKMRTGVGMYLD</sequence>
<dbReference type="EMBL" id="JAYKXP010000060">
    <property type="protein sequence ID" value="KAK7033621.1"/>
    <property type="molecule type" value="Genomic_DNA"/>
</dbReference>
<dbReference type="AlphaFoldDB" id="A0AAW0C3Z7"/>
<name>A0AAW0C3Z7_9AGAR</name>
<feature type="signal peptide" evidence="1">
    <location>
        <begin position="1"/>
        <end position="20"/>
    </location>
</feature>
<keyword evidence="1" id="KW-0732">Signal</keyword>
<gene>
    <name evidence="2" type="ORF">VNI00_012620</name>
</gene>
<evidence type="ECO:0000256" key="1">
    <source>
        <dbReference type="SAM" id="SignalP"/>
    </source>
</evidence>
<proteinExistence type="predicted"/>
<protein>
    <submittedName>
        <fullName evidence="2">Uncharacterized protein</fullName>
    </submittedName>
</protein>
<organism evidence="2 3">
    <name type="scientific">Paramarasmius palmivorus</name>
    <dbReference type="NCBI Taxonomy" id="297713"/>
    <lineage>
        <taxon>Eukaryota</taxon>
        <taxon>Fungi</taxon>
        <taxon>Dikarya</taxon>
        <taxon>Basidiomycota</taxon>
        <taxon>Agaricomycotina</taxon>
        <taxon>Agaricomycetes</taxon>
        <taxon>Agaricomycetidae</taxon>
        <taxon>Agaricales</taxon>
        <taxon>Marasmiineae</taxon>
        <taxon>Marasmiaceae</taxon>
        <taxon>Paramarasmius</taxon>
    </lineage>
</organism>